<dbReference type="SUPFAM" id="SSF88946">
    <property type="entry name" value="Sigma2 domain of RNA polymerase sigma factors"/>
    <property type="match status" value="1"/>
</dbReference>
<reference evidence="7 8" key="1">
    <citation type="submission" date="2014-04" db="EMBL/GenBank/DDBJ databases">
        <title>Marinobacterium kochiensis sp. nov., isolated from sediment sample collected from Kochi backwaters in Kerala, India.</title>
        <authorList>
            <person name="Singh A."/>
            <person name="Pinnaka A.K."/>
        </authorList>
    </citation>
    <scope>NUCLEOTIDE SEQUENCE [LARGE SCALE GENOMIC DNA]</scope>
    <source>
        <strain evidence="7 8">AK27</strain>
    </source>
</reference>
<evidence type="ECO:0000313" key="8">
    <source>
        <dbReference type="Proteomes" id="UP000028252"/>
    </source>
</evidence>
<evidence type="ECO:0000313" key="7">
    <source>
        <dbReference type="EMBL" id="KEA62518.1"/>
    </source>
</evidence>
<evidence type="ECO:0000256" key="2">
    <source>
        <dbReference type="ARBA" id="ARBA00023015"/>
    </source>
</evidence>
<dbReference type="STRING" id="1232683.ADIMK_3409"/>
<dbReference type="InterPro" id="IPR039425">
    <property type="entry name" value="RNA_pol_sigma-70-like"/>
</dbReference>
<evidence type="ECO:0000256" key="3">
    <source>
        <dbReference type="ARBA" id="ARBA00023082"/>
    </source>
</evidence>
<keyword evidence="2" id="KW-0805">Transcription regulation</keyword>
<name>A0A081FVG3_9GAMM</name>
<dbReference type="InterPro" id="IPR007627">
    <property type="entry name" value="RNA_pol_sigma70_r2"/>
</dbReference>
<dbReference type="PANTHER" id="PTHR43133:SF63">
    <property type="entry name" value="RNA POLYMERASE SIGMA FACTOR FECI-RELATED"/>
    <property type="match status" value="1"/>
</dbReference>
<proteinExistence type="inferred from homology"/>
<dbReference type="Proteomes" id="UP000028252">
    <property type="component" value="Unassembled WGS sequence"/>
</dbReference>
<dbReference type="Pfam" id="PF04542">
    <property type="entry name" value="Sigma70_r2"/>
    <property type="match status" value="1"/>
</dbReference>
<dbReference type="SUPFAM" id="SSF88659">
    <property type="entry name" value="Sigma3 and sigma4 domains of RNA polymerase sigma factors"/>
    <property type="match status" value="1"/>
</dbReference>
<protein>
    <submittedName>
        <fullName evidence="7">Sigma factor PvdS, controling pyoverdin biosynthesis</fullName>
    </submittedName>
</protein>
<accession>A0A081FVG3</accession>
<dbReference type="PANTHER" id="PTHR43133">
    <property type="entry name" value="RNA POLYMERASE ECF-TYPE SIGMA FACTO"/>
    <property type="match status" value="1"/>
</dbReference>
<feature type="domain" description="RNA polymerase sigma-70 region 2" evidence="5">
    <location>
        <begin position="14"/>
        <end position="79"/>
    </location>
</feature>
<gene>
    <name evidence="7" type="ORF">ADIMK_3409</name>
</gene>
<dbReference type="GO" id="GO:0003677">
    <property type="term" value="F:DNA binding"/>
    <property type="evidence" value="ECO:0007669"/>
    <property type="project" value="InterPro"/>
</dbReference>
<comment type="caution">
    <text evidence="7">The sequence shown here is derived from an EMBL/GenBank/DDBJ whole genome shotgun (WGS) entry which is preliminary data.</text>
</comment>
<dbReference type="AlphaFoldDB" id="A0A081FVG3"/>
<comment type="similarity">
    <text evidence="1">Belongs to the sigma-70 factor family. ECF subfamily.</text>
</comment>
<dbReference type="Pfam" id="PF08281">
    <property type="entry name" value="Sigma70_r4_2"/>
    <property type="match status" value="1"/>
</dbReference>
<evidence type="ECO:0000259" key="6">
    <source>
        <dbReference type="Pfam" id="PF08281"/>
    </source>
</evidence>
<evidence type="ECO:0000256" key="4">
    <source>
        <dbReference type="ARBA" id="ARBA00023163"/>
    </source>
</evidence>
<dbReference type="InterPro" id="IPR036388">
    <property type="entry name" value="WH-like_DNA-bd_sf"/>
</dbReference>
<dbReference type="Gene3D" id="1.10.1740.10">
    <property type="match status" value="1"/>
</dbReference>
<keyword evidence="4" id="KW-0804">Transcription</keyword>
<dbReference type="InterPro" id="IPR014284">
    <property type="entry name" value="RNA_pol_sigma-70_dom"/>
</dbReference>
<organism evidence="7 8">
    <name type="scientific">Marinobacterium lacunae</name>
    <dbReference type="NCBI Taxonomy" id="1232683"/>
    <lineage>
        <taxon>Bacteria</taxon>
        <taxon>Pseudomonadati</taxon>
        <taxon>Pseudomonadota</taxon>
        <taxon>Gammaproteobacteria</taxon>
        <taxon>Oceanospirillales</taxon>
        <taxon>Oceanospirillaceae</taxon>
        <taxon>Marinobacterium</taxon>
    </lineage>
</organism>
<evidence type="ECO:0000259" key="5">
    <source>
        <dbReference type="Pfam" id="PF04542"/>
    </source>
</evidence>
<keyword evidence="8" id="KW-1185">Reference proteome</keyword>
<dbReference type="EMBL" id="JMQN01000048">
    <property type="protein sequence ID" value="KEA62518.1"/>
    <property type="molecule type" value="Genomic_DNA"/>
</dbReference>
<dbReference type="InterPro" id="IPR013324">
    <property type="entry name" value="RNA_pol_sigma_r3/r4-like"/>
</dbReference>
<dbReference type="RefSeq" id="WP_051693057.1">
    <property type="nucleotide sequence ID" value="NZ_JMQN01000048.1"/>
</dbReference>
<dbReference type="InterPro" id="IPR013249">
    <property type="entry name" value="RNA_pol_sigma70_r4_t2"/>
</dbReference>
<dbReference type="NCBIfam" id="TIGR02937">
    <property type="entry name" value="sigma70-ECF"/>
    <property type="match status" value="1"/>
</dbReference>
<dbReference type="InterPro" id="IPR013325">
    <property type="entry name" value="RNA_pol_sigma_r2"/>
</dbReference>
<dbReference type="GO" id="GO:0006352">
    <property type="term" value="P:DNA-templated transcription initiation"/>
    <property type="evidence" value="ECO:0007669"/>
    <property type="project" value="InterPro"/>
</dbReference>
<dbReference type="eggNOG" id="COG1595">
    <property type="taxonomic scope" value="Bacteria"/>
</dbReference>
<evidence type="ECO:0000256" key="1">
    <source>
        <dbReference type="ARBA" id="ARBA00010641"/>
    </source>
</evidence>
<keyword evidence="3" id="KW-0731">Sigma factor</keyword>
<sequence length="172" mass="19496">MAHGTANESLLAAYQQHRSNLLALARRYVHTHWAAEDVVHDVLIKCLERRLSTPLKQPAGYLSRMVRNQAIDYARTRAREMRLICDGVDCAELDCPIRGPEPLAEAHEHLQCILCALEKMPARKREAFERHRLEGDSQKSIAHAFGVSPTLINFMIKEVQRGCEQALCDDPT</sequence>
<feature type="domain" description="RNA polymerase sigma factor 70 region 4 type 2" evidence="6">
    <location>
        <begin position="110"/>
        <end position="155"/>
    </location>
</feature>
<dbReference type="PATRIC" id="fig|1232683.4.peg.3356"/>
<dbReference type="GO" id="GO:0016987">
    <property type="term" value="F:sigma factor activity"/>
    <property type="evidence" value="ECO:0007669"/>
    <property type="project" value="UniProtKB-KW"/>
</dbReference>
<dbReference type="Gene3D" id="1.10.10.10">
    <property type="entry name" value="Winged helix-like DNA-binding domain superfamily/Winged helix DNA-binding domain"/>
    <property type="match status" value="1"/>
</dbReference>